<reference evidence="1 2" key="1">
    <citation type="journal article" date="2018" name="Int. J. Syst. Evol. Microbiol.">
        <title>Glycomyces paridis sp. nov., isolated from the medicinal plant Paris polyphylla.</title>
        <authorList>
            <person name="Fang X.M."/>
            <person name="Bai J.L."/>
            <person name="Su J."/>
            <person name="Zhao L.L."/>
            <person name="Liu H.Y."/>
            <person name="Ma B.P."/>
            <person name="Zhang Y.Q."/>
            <person name="Yu L.Y."/>
        </authorList>
    </citation>
    <scope>NUCLEOTIDE SEQUENCE [LARGE SCALE GENOMIC DNA]</scope>
    <source>
        <strain evidence="1 2">CPCC 204357</strain>
    </source>
</reference>
<gene>
    <name evidence="1" type="ORF">E9998_01970</name>
</gene>
<dbReference type="EMBL" id="STGX01000001">
    <property type="protein sequence ID" value="THV32232.1"/>
    <property type="molecule type" value="Genomic_DNA"/>
</dbReference>
<name>A0A4S8PRP8_9ACTN</name>
<keyword evidence="2" id="KW-1185">Reference proteome</keyword>
<sequence length="350" mass="38048">MLIVGEIHTALLPHSRPLTPEEARGALALAVGETVVQWARPVPHTASPTLLHGVDCRLPLGPKPGNRHADDAAGGSSVRAVGTVCSRAVLTGGHLLQGSAWTAVAPPQQPRRMPWSYYLARPGTLETIGNFEARRLAEGYLLADGQGKGLARKVRHDGGTALLDAAAIARHSVHDVLSRPVLDQRPPIKTGSTRLRWAAIADPGEGRAVAFRLVGNDRRRMSLVTGLVEPEQIAAAAEDLAVHDWLLSAVAARIALAKIGEDPRHTLRTLRPVVDHLLHLWSAGARTSRDLEFMWDSLERRPGLTRQWTTMTERVRSQIDYGAADLAAKMLDMMEERQKQTGGAGEPHYR</sequence>
<proteinExistence type="predicted"/>
<evidence type="ECO:0000313" key="1">
    <source>
        <dbReference type="EMBL" id="THV32232.1"/>
    </source>
</evidence>
<dbReference type="OrthoDB" id="3210171at2"/>
<dbReference type="NCBIfam" id="NF040565">
    <property type="entry name" value="SCO2521_fam"/>
    <property type="match status" value="1"/>
</dbReference>
<comment type="caution">
    <text evidence="1">The sequence shown here is derived from an EMBL/GenBank/DDBJ whole genome shotgun (WGS) entry which is preliminary data.</text>
</comment>
<organism evidence="1 2">
    <name type="scientific">Glycomyces paridis</name>
    <dbReference type="NCBI Taxonomy" id="2126555"/>
    <lineage>
        <taxon>Bacteria</taxon>
        <taxon>Bacillati</taxon>
        <taxon>Actinomycetota</taxon>
        <taxon>Actinomycetes</taxon>
        <taxon>Glycomycetales</taxon>
        <taxon>Glycomycetaceae</taxon>
        <taxon>Glycomyces</taxon>
    </lineage>
</organism>
<accession>A0A4S8PRP8</accession>
<evidence type="ECO:0000313" key="2">
    <source>
        <dbReference type="Proteomes" id="UP000305792"/>
    </source>
</evidence>
<protein>
    <submittedName>
        <fullName evidence="1">Uncharacterized protein</fullName>
    </submittedName>
</protein>
<dbReference type="InterPro" id="IPR049749">
    <property type="entry name" value="SCO2521-like"/>
</dbReference>
<dbReference type="Proteomes" id="UP000305792">
    <property type="component" value="Unassembled WGS sequence"/>
</dbReference>
<dbReference type="RefSeq" id="WP_136528003.1">
    <property type="nucleotide sequence ID" value="NZ_STGX01000001.1"/>
</dbReference>
<dbReference type="AlphaFoldDB" id="A0A4S8PRP8"/>